<gene>
    <name evidence="2" type="ORF">Tbon_05795</name>
</gene>
<evidence type="ECO:0000313" key="3">
    <source>
        <dbReference type="Proteomes" id="UP000326331"/>
    </source>
</evidence>
<reference evidence="2 3" key="2">
    <citation type="submission" date="2019-10" db="EMBL/GenBank/DDBJ databases">
        <title>Thermopilla bonchosmolovskayae gen. nov., sp. nov., a moderately thermophilic Chloroflexi bacterium from a Chukotka hot spring (Arctic, Russia), representing a novel classis Thermopillaia, which include previously uncultivated lineage OLB14.</title>
        <authorList>
            <person name="Kochetkova T.V."/>
            <person name="Zayulina K.S."/>
            <person name="Zhigarkov V.S."/>
            <person name="Minaev N.V."/>
            <person name="Novikov A."/>
            <person name="Toshchakov S.V."/>
            <person name="Elcheninov A.G."/>
            <person name="Kublanov I.V."/>
        </authorList>
    </citation>
    <scope>NUCLEOTIDE SEQUENCE [LARGE SCALE GENOMIC DNA]</scope>
    <source>
        <strain evidence="2 3">3753O</strain>
    </source>
</reference>
<dbReference type="InterPro" id="IPR050513">
    <property type="entry name" value="RavA_ATPases"/>
</dbReference>
<name>A0ABX6C0L4_9CHLR</name>
<dbReference type="PANTHER" id="PTHR32204">
    <property type="entry name" value="ATPASE RAVA"/>
    <property type="match status" value="1"/>
</dbReference>
<dbReference type="SUPFAM" id="SSF52540">
    <property type="entry name" value="P-loop containing nucleoside triphosphate hydrolases"/>
    <property type="match status" value="1"/>
</dbReference>
<reference evidence="2 3" key="1">
    <citation type="submission" date="2019-08" db="EMBL/GenBank/DDBJ databases">
        <authorList>
            <person name="Toschakov S.V."/>
        </authorList>
    </citation>
    <scope>NUCLEOTIDE SEQUENCE [LARGE SCALE GENOMIC DNA]</scope>
    <source>
        <strain evidence="2 3">3753O</strain>
    </source>
</reference>
<evidence type="ECO:0000259" key="1">
    <source>
        <dbReference type="Pfam" id="PF20030"/>
    </source>
</evidence>
<protein>
    <recommendedName>
        <fullName evidence="1">MoxR domain-containing protein</fullName>
    </recommendedName>
</protein>
<dbReference type="Gene3D" id="3.40.50.300">
    <property type="entry name" value="P-loop containing nucleotide triphosphate hydrolases"/>
    <property type="match status" value="1"/>
</dbReference>
<organism evidence="2 3">
    <name type="scientific">Tepidiforma bonchosmolovskayae</name>
    <dbReference type="NCBI Taxonomy" id="2601677"/>
    <lineage>
        <taxon>Bacteria</taxon>
        <taxon>Bacillati</taxon>
        <taxon>Chloroflexota</taxon>
        <taxon>Tepidiformia</taxon>
        <taxon>Tepidiformales</taxon>
        <taxon>Tepidiformaceae</taxon>
        <taxon>Tepidiforma</taxon>
    </lineage>
</organism>
<feature type="domain" description="MoxR" evidence="1">
    <location>
        <begin position="44"/>
        <end position="219"/>
    </location>
</feature>
<keyword evidence="3" id="KW-1185">Reference proteome</keyword>
<proteinExistence type="predicted"/>
<dbReference type="EMBL" id="CP042829">
    <property type="protein sequence ID" value="QFG02821.1"/>
    <property type="molecule type" value="Genomic_DNA"/>
</dbReference>
<dbReference type="InterPro" id="IPR045427">
    <property type="entry name" value="MoxR"/>
</dbReference>
<accession>A0ABX6C0L4</accession>
<evidence type="ECO:0000313" key="2">
    <source>
        <dbReference type="EMBL" id="QFG02821.1"/>
    </source>
</evidence>
<dbReference type="Pfam" id="PF20030">
    <property type="entry name" value="bpMoxR"/>
    <property type="match status" value="1"/>
</dbReference>
<dbReference type="PANTHER" id="PTHR32204:SF0">
    <property type="entry name" value="ATPASE RAVA"/>
    <property type="match status" value="1"/>
</dbReference>
<dbReference type="InterPro" id="IPR027417">
    <property type="entry name" value="P-loop_NTPase"/>
</dbReference>
<sequence>MHRRANRPRVNRSMRDVSLLAPADGRPYVYHGEPLDVPRAIEALKGALLHVSEALPGRTQLLQQTALALLTRRHQLLISRAGTGKSLYGDSVFSQFEGDVFKAQFSQGTRLETILGGLDLKQFHEGRLWHNTAHSLVTADFAYLDEFMNANDVVLEAILGILNERRFQQGEQQEEARLHTALAMTNHLKFSAISEPILDRFMFKASIDPAGDALNDILIDLAYARHHGRAQPPQHRIPLAALRELAAIVLGDHPDRRIEAAHDILFLKNEVIDAYVARHAARHQAAAPGARPATDGYVSPRTKAACRDVLNASALLHHRDHVEKSDLAALRFVLTIIPGNDRALHDPGQDIFAEALHSTLQGYTEADLETVRELTAIAESFHLYLHGIPIEAQPAHRGLIRFVLALIGKSSWHDVTAETFLEALRGRTIANPRVNALREEILEEVQEYAGG</sequence>
<dbReference type="Proteomes" id="UP000326331">
    <property type="component" value="Chromosome"/>
</dbReference>